<accession>A0A7C1F3S0</accession>
<protein>
    <submittedName>
        <fullName evidence="1">Uncharacterized protein</fullName>
    </submittedName>
</protein>
<reference evidence="1" key="1">
    <citation type="journal article" date="2020" name="mSystems">
        <title>Genome- and Community-Level Interaction Insights into Carbon Utilization and Element Cycling Functions of Hydrothermarchaeota in Hydrothermal Sediment.</title>
        <authorList>
            <person name="Zhou Z."/>
            <person name="Liu Y."/>
            <person name="Xu W."/>
            <person name="Pan J."/>
            <person name="Luo Z.H."/>
            <person name="Li M."/>
        </authorList>
    </citation>
    <scope>NUCLEOTIDE SEQUENCE [LARGE SCALE GENOMIC DNA]</scope>
    <source>
        <strain evidence="1">SpSt-301</strain>
    </source>
</reference>
<gene>
    <name evidence="1" type="ORF">ENQ35_02875</name>
</gene>
<proteinExistence type="predicted"/>
<organism evidence="1">
    <name type="scientific">Ammonifex degensii</name>
    <dbReference type="NCBI Taxonomy" id="42838"/>
    <lineage>
        <taxon>Bacteria</taxon>
        <taxon>Bacillati</taxon>
        <taxon>Bacillota</taxon>
        <taxon>Clostridia</taxon>
        <taxon>Thermoanaerobacterales</taxon>
        <taxon>Thermoanaerobacteraceae</taxon>
        <taxon>Ammonifex</taxon>
    </lineage>
</organism>
<sequence>MEPIVIHIEVTIEDILYILQSRGTEIKNRWAYLDHLRKYLPAAIDNHIYDEVKYLTSSYIEQEQCPHNRRETYITGGYHFAVGEVWDDIREITVCLDCGKELPEESTESNTLAEETPF</sequence>
<evidence type="ECO:0000313" key="1">
    <source>
        <dbReference type="EMBL" id="HDW51665.1"/>
    </source>
</evidence>
<comment type="caution">
    <text evidence="1">The sequence shown here is derived from an EMBL/GenBank/DDBJ whole genome shotgun (WGS) entry which is preliminary data.</text>
</comment>
<dbReference type="AlphaFoldDB" id="A0A7C1F3S0"/>
<dbReference type="EMBL" id="DSMV01000174">
    <property type="protein sequence ID" value="HDW51665.1"/>
    <property type="molecule type" value="Genomic_DNA"/>
</dbReference>
<name>A0A7C1F3S0_9THEO</name>